<comment type="caution">
    <text evidence="4">The sequence shown here is derived from an EMBL/GenBank/DDBJ whole genome shotgun (WGS) entry which is preliminary data.</text>
</comment>
<organism evidence="4 5">
    <name type="scientific">Novosphingobium clariflavum</name>
    <dbReference type="NCBI Taxonomy" id="2029884"/>
    <lineage>
        <taxon>Bacteria</taxon>
        <taxon>Pseudomonadati</taxon>
        <taxon>Pseudomonadota</taxon>
        <taxon>Alphaproteobacteria</taxon>
        <taxon>Sphingomonadales</taxon>
        <taxon>Sphingomonadaceae</taxon>
        <taxon>Novosphingobium</taxon>
    </lineage>
</organism>
<evidence type="ECO:0000313" key="5">
    <source>
        <dbReference type="Proteomes" id="UP001589858"/>
    </source>
</evidence>
<dbReference type="PROSITE" id="PS50873">
    <property type="entry name" value="PEROXIDASE_4"/>
    <property type="match status" value="1"/>
</dbReference>
<keyword evidence="2" id="KW-0812">Transmembrane</keyword>
<feature type="compositionally biased region" description="Basic and acidic residues" evidence="1">
    <location>
        <begin position="1"/>
        <end position="18"/>
    </location>
</feature>
<name>A0ABV6S7C3_9SPHN</name>
<feature type="domain" description="Plant heme peroxidase family profile" evidence="3">
    <location>
        <begin position="100"/>
        <end position="335"/>
    </location>
</feature>
<proteinExistence type="predicted"/>
<dbReference type="Proteomes" id="UP001589858">
    <property type="component" value="Unassembled WGS sequence"/>
</dbReference>
<protein>
    <submittedName>
        <fullName evidence="4">YdbH domain-containing protein</fullName>
    </submittedName>
</protein>
<feature type="region of interest" description="Disordered" evidence="1">
    <location>
        <begin position="1086"/>
        <end position="1105"/>
    </location>
</feature>
<evidence type="ECO:0000259" key="3">
    <source>
        <dbReference type="PROSITE" id="PS50873"/>
    </source>
</evidence>
<dbReference type="Pfam" id="PF11739">
    <property type="entry name" value="YdbH-like"/>
    <property type="match status" value="1"/>
</dbReference>
<evidence type="ECO:0000256" key="1">
    <source>
        <dbReference type="SAM" id="MobiDB-lite"/>
    </source>
</evidence>
<sequence>MSEVRDLTDPPAEADRPSRAGTRSRSRARRRIVATSALGVVGLLALGAGTAWILRKDIAENVIGSELKKLGLPARYEIVTISPSEQVVRNLVIGDPRRPDLTVEEVRVATRVVWGWPGIGRITLVRPRLYGRYHGGALSLGVLDKALASGGAADKDHPLPDYDIGLVDGRALIDSDYGRVAAKLDGIGPLRGGFDGRLAVVAPDLAVAGCRAAQATLYGRLRVSGEKPSFTGPLRLGRLDCPAQDIHLAKSALQFDGTIDSRLDGAEGRLGLEGGALRLAQNRLAGLTASSRFTFRKQALTATYKVAARGIVTPQAGVQALSLDGQVRSDPGLKNVDVEADLAGRGVVPGAMADRALADLARSGEGTLIAPLTNRIRAALGREARGSTLDANVILRRDARQWSLVVPRGNWRGTSGASLLALSRVQGVFGVQGRGRPVFTGNFASGGQGLPHVSGRMESTANGRFALSVSMPEYRADDARLGAASMALPHLLVSQAADGAMTFGGEARLSGALPGGRADGLVLPIEGRWAANGALALWSGCTTVAFERLALANLTLDRRRLPVCPARGKPILALGAGGGMAITAGVPALDLTGRLGGTRIRLTSGALGYAQVPGRPGALSARGIDVELGAAEAPSRFRIARLGARVGKDIAGTFDESDVMLAAVPMDLRQTGGQWRYAGGVLSLEGAHFTLVDRQQAPRFEPLVARDATLRLANGVITADALLREPKSDRAIVRADIVHDLNRTRGHADLAVGDLRFDDTLQAGTLSAMLVGVVSNLEGTVKGTGRIDWTADKVTSHGRFSTDGLAFAAAFGPVKGLSGDVVFTDLLGMVTAPNQTLRLASVNPGIEVTDGTLSFQMEPNYLLRINGARWPFMDGTLALEPATMTIGAAETRRYTLTVKGLNAATFVQHLEVGNINASGVFDGEVPLVFDENGGRIDNGFLRSRVPGGNVSYIGALTYKDLSAMGNFAFAALKSVDYKQMEIGLDGSLAGDILTRISFDGLSQGAGASKNFVTKQVAKLPIHFIVNVKAPFMSLFGNMRSLYDPTFIKDPRIISAEAALQAKAKAAAGIPAGAPVAAPAAAPVAVPATTDPAQHTIQPSDSERKP</sequence>
<dbReference type="InterPro" id="IPR021730">
    <property type="entry name" value="YdbH"/>
</dbReference>
<evidence type="ECO:0000256" key="2">
    <source>
        <dbReference type="SAM" id="Phobius"/>
    </source>
</evidence>
<accession>A0ABV6S7C3</accession>
<dbReference type="RefSeq" id="WP_267222067.1">
    <property type="nucleotide sequence ID" value="NZ_JAPCWC010000013.1"/>
</dbReference>
<feature type="region of interest" description="Disordered" evidence="1">
    <location>
        <begin position="1"/>
        <end position="28"/>
    </location>
</feature>
<keyword evidence="5" id="KW-1185">Reference proteome</keyword>
<dbReference type="InterPro" id="IPR002016">
    <property type="entry name" value="Haem_peroxidase"/>
</dbReference>
<keyword evidence="2" id="KW-1133">Transmembrane helix</keyword>
<dbReference type="EMBL" id="JBHLTM010000028">
    <property type="protein sequence ID" value="MFC0684744.1"/>
    <property type="molecule type" value="Genomic_DNA"/>
</dbReference>
<feature type="transmembrane region" description="Helical" evidence="2">
    <location>
        <begin position="32"/>
        <end position="54"/>
    </location>
</feature>
<evidence type="ECO:0000313" key="4">
    <source>
        <dbReference type="EMBL" id="MFC0684744.1"/>
    </source>
</evidence>
<gene>
    <name evidence="4" type="ORF">ACFFF8_09075</name>
</gene>
<reference evidence="4 5" key="1">
    <citation type="submission" date="2024-09" db="EMBL/GenBank/DDBJ databases">
        <authorList>
            <person name="Sun Q."/>
            <person name="Mori K."/>
        </authorList>
    </citation>
    <scope>NUCLEOTIDE SEQUENCE [LARGE SCALE GENOMIC DNA]</scope>
    <source>
        <strain evidence="4 5">CICC 11035S</strain>
    </source>
</reference>
<keyword evidence="2" id="KW-0472">Membrane</keyword>